<protein>
    <submittedName>
        <fullName evidence="2">DNA-directed RNA polymerase beta subunit</fullName>
        <ecNumber evidence="2">2.7.7.6</ecNumber>
    </submittedName>
</protein>
<dbReference type="GO" id="GO:0003899">
    <property type="term" value="F:DNA-directed RNA polymerase activity"/>
    <property type="evidence" value="ECO:0007669"/>
    <property type="project" value="UniProtKB-EC"/>
</dbReference>
<sequence>WRPRRSTLPTTPPVGSRPTRGASARSSATSTRSAR</sequence>
<organism evidence="2">
    <name type="scientific">uncultured Sphingomonas sp</name>
    <dbReference type="NCBI Taxonomy" id="158754"/>
    <lineage>
        <taxon>Bacteria</taxon>
        <taxon>Pseudomonadati</taxon>
        <taxon>Pseudomonadota</taxon>
        <taxon>Alphaproteobacteria</taxon>
        <taxon>Sphingomonadales</taxon>
        <taxon>Sphingomonadaceae</taxon>
        <taxon>Sphingomonas</taxon>
        <taxon>environmental samples</taxon>
    </lineage>
</organism>
<keyword evidence="2" id="KW-0804">Transcription</keyword>
<evidence type="ECO:0000313" key="2">
    <source>
        <dbReference type="EMBL" id="CAA9511557.1"/>
    </source>
</evidence>
<proteinExistence type="predicted"/>
<keyword evidence="2" id="KW-0240">DNA-directed RNA polymerase</keyword>
<evidence type="ECO:0000256" key="1">
    <source>
        <dbReference type="SAM" id="MobiDB-lite"/>
    </source>
</evidence>
<accession>A0A6J4T1L8</accession>
<feature type="region of interest" description="Disordered" evidence="1">
    <location>
        <begin position="1"/>
        <end position="35"/>
    </location>
</feature>
<dbReference type="EC" id="2.7.7.6" evidence="2"/>
<dbReference type="AlphaFoldDB" id="A0A6J4T1L8"/>
<feature type="non-terminal residue" evidence="2">
    <location>
        <position position="35"/>
    </location>
</feature>
<keyword evidence="2" id="KW-0548">Nucleotidyltransferase</keyword>
<reference evidence="2" key="1">
    <citation type="submission" date="2020-02" db="EMBL/GenBank/DDBJ databases">
        <authorList>
            <person name="Meier V. D."/>
        </authorList>
    </citation>
    <scope>NUCLEOTIDE SEQUENCE</scope>
    <source>
        <strain evidence="2">AVDCRST_MAG31</strain>
    </source>
</reference>
<feature type="non-terminal residue" evidence="2">
    <location>
        <position position="1"/>
    </location>
</feature>
<keyword evidence="2" id="KW-0808">Transferase</keyword>
<feature type="compositionally biased region" description="Low complexity" evidence="1">
    <location>
        <begin position="16"/>
        <end position="35"/>
    </location>
</feature>
<dbReference type="EMBL" id="CADCWA010000062">
    <property type="protein sequence ID" value="CAA9511557.1"/>
    <property type="molecule type" value="Genomic_DNA"/>
</dbReference>
<gene>
    <name evidence="2" type="ORF">AVDCRST_MAG31-921</name>
</gene>
<dbReference type="GO" id="GO:0000428">
    <property type="term" value="C:DNA-directed RNA polymerase complex"/>
    <property type="evidence" value="ECO:0007669"/>
    <property type="project" value="UniProtKB-KW"/>
</dbReference>
<name>A0A6J4T1L8_9SPHN</name>